<protein>
    <submittedName>
        <fullName evidence="2">Uncharacterized protein</fullName>
    </submittedName>
</protein>
<evidence type="ECO:0000313" key="2">
    <source>
        <dbReference type="EMBL" id="MCC2212231.1"/>
    </source>
</evidence>
<evidence type="ECO:0000313" key="3">
    <source>
        <dbReference type="Proteomes" id="UP001199236"/>
    </source>
</evidence>
<accession>A0ABS8FCR2</accession>
<dbReference type="EMBL" id="JAJEQO010000001">
    <property type="protein sequence ID" value="MCC2212231.1"/>
    <property type="molecule type" value="Genomic_DNA"/>
</dbReference>
<keyword evidence="3" id="KW-1185">Reference proteome</keyword>
<dbReference type="RefSeq" id="WP_156065836.1">
    <property type="nucleotide sequence ID" value="NZ_JAJEPO010000001.1"/>
</dbReference>
<name>A0ABS8FCR2_9FIRM</name>
<evidence type="ECO:0000256" key="1">
    <source>
        <dbReference type="SAM" id="MobiDB-lite"/>
    </source>
</evidence>
<sequence>MRQKETGRLLSAGSTAQTKDTTKKRFHLVIGESALLIADYFEWVDKVLISR</sequence>
<comment type="caution">
    <text evidence="2">The sequence shown here is derived from an EMBL/GenBank/DDBJ whole genome shotgun (WGS) entry which is preliminary data.</text>
</comment>
<reference evidence="2 3" key="1">
    <citation type="submission" date="2021-10" db="EMBL/GenBank/DDBJ databases">
        <title>Anaerobic single-cell dispensing facilitates the cultivation of human gut bacteria.</title>
        <authorList>
            <person name="Afrizal A."/>
        </authorList>
    </citation>
    <scope>NUCLEOTIDE SEQUENCE [LARGE SCALE GENOMIC DNA]</scope>
    <source>
        <strain evidence="2 3">CLA-AA-H223</strain>
    </source>
</reference>
<proteinExistence type="predicted"/>
<gene>
    <name evidence="2" type="ORF">LKD34_01705</name>
</gene>
<feature type="region of interest" description="Disordered" evidence="1">
    <location>
        <begin position="1"/>
        <end position="21"/>
    </location>
</feature>
<organism evidence="2 3">
    <name type="scientific">Faecalibacterium hominis</name>
    <name type="common">ex Afrizal et al. 2022</name>
    <dbReference type="NCBI Taxonomy" id="2881265"/>
    <lineage>
        <taxon>Bacteria</taxon>
        <taxon>Bacillati</taxon>
        <taxon>Bacillota</taxon>
        <taxon>Clostridia</taxon>
        <taxon>Eubacteriales</taxon>
        <taxon>Oscillospiraceae</taxon>
        <taxon>Faecalibacterium</taxon>
    </lineage>
</organism>
<dbReference type="Proteomes" id="UP001199236">
    <property type="component" value="Unassembled WGS sequence"/>
</dbReference>